<dbReference type="Proteomes" id="UP001354073">
    <property type="component" value="Unassembled WGS sequence"/>
</dbReference>
<evidence type="ECO:0000313" key="2">
    <source>
        <dbReference type="Proteomes" id="UP001354073"/>
    </source>
</evidence>
<gene>
    <name evidence="1" type="ORF">REH74_019100</name>
</gene>
<accession>A0ACC7RDS2</accession>
<name>A0ACC7RDS2_9VIBR</name>
<proteinExistence type="predicted"/>
<sequence>MNNVVSFSNRKKQKQELEQQSSSIFEAMDAKFQGDRLSTKDQSKLRKSLKDRLSSLGFKCFLSSKKVDKEWLKRYRPILLIEQKIGFSFEISKVTKLRGDWIFYPLKAKSTKDYSELLSGIIQSIEDNKNGK</sequence>
<evidence type="ECO:0000313" key="1">
    <source>
        <dbReference type="EMBL" id="MGI1899639.1"/>
    </source>
</evidence>
<reference evidence="1" key="1">
    <citation type="submission" date="2024-11" db="EMBL/GenBank/DDBJ databases">
        <title>Identification of new Vibrio campbellii strains harboring the pVA1 plasmid isolated from Penaeus vannamei postlarvae affected by outbreaks of acute hepatopancreatic necrosis disease (AHPND) in Mexico.</title>
        <authorList>
            <person name="Gomez-Gil B."/>
            <person name="Enciso-Ibarra J."/>
        </authorList>
    </citation>
    <scope>NUCLEOTIDE SEQUENCE</scope>
    <source>
        <strain evidence="1">M270204</strain>
    </source>
</reference>
<protein>
    <submittedName>
        <fullName evidence="1">Uncharacterized protein</fullName>
    </submittedName>
</protein>
<dbReference type="EMBL" id="JAVHXJ020000114">
    <property type="protein sequence ID" value="MGI1899639.1"/>
    <property type="molecule type" value="Genomic_DNA"/>
</dbReference>
<organism evidence="1 2">
    <name type="scientific">Vibrio campbellii</name>
    <dbReference type="NCBI Taxonomy" id="680"/>
    <lineage>
        <taxon>Bacteria</taxon>
        <taxon>Pseudomonadati</taxon>
        <taxon>Pseudomonadota</taxon>
        <taxon>Gammaproteobacteria</taxon>
        <taxon>Vibrionales</taxon>
        <taxon>Vibrionaceae</taxon>
        <taxon>Vibrio</taxon>
    </lineage>
</organism>
<comment type="caution">
    <text evidence="1">The sequence shown here is derived from an EMBL/GenBank/DDBJ whole genome shotgun (WGS) entry which is preliminary data.</text>
</comment>